<feature type="compositionally biased region" description="Basic and acidic residues" evidence="4">
    <location>
        <begin position="87"/>
        <end position="140"/>
    </location>
</feature>
<dbReference type="Proteomes" id="UP001230051">
    <property type="component" value="Unassembled WGS sequence"/>
</dbReference>
<protein>
    <submittedName>
        <fullName evidence="6">Elongin-A-like</fullName>
    </submittedName>
</protein>
<sequence length="646" mass="73372">MAESEVLEKVFKLKELLNETTESKKVLKTLKRLQDLKITLDILAETGIGKTVNCFRKHEIAGDLAKALVNQWKKLVPKETNSSSLAQDDHPPEKQESAKKKKGDFLKEKKTSSNIAEKRHSTGQDKRGFEKSEFVPKEMSKTVNTKTLNDQASEGHKDEEQHIDSGKHCPTSGNTLESNGDLEDCSDKKPSRSTKASHNPPPEKKAPIHVDKDKHDHKQTNKESPSFNSVTEEMCSSAKSFVKKDKKSTDVANDDYVKHDRKSTRSTENRSAALGELEMDKAKSRKSVKFIEKEKSGDGDFEEPTMSFETCLNYDLGPTFKKRKKPSEIQKLTKKHKNHDSKTESLGKKVSEKDKSMTEKKNIKSEDSPKKVESGSIMDLLNVPLPSFLPDCFLFPSPYMENKKQAEVPNTFEDTTGFTGQRLNSKMQVYSGAKTVFLPGMMTLYQQCIHALQNNIDSLYECGGVPFEILEPVLEHCTPEQLYRIEECNPAYIGDTDHLWIKHCQKEFKNERPQEYEAWREMYLRLFEERERKFKLLTKSIVSAHSGKPKGRQVKRAFIHSVAKPPREVRRKQEIYGTAGSTAQPHSVDKMKISSVKTPESKARHSSSDLQMSSAGPSQDPKKMSKKIAPMMAKSLKIFKSRLVRR</sequence>
<dbReference type="GO" id="GO:0070449">
    <property type="term" value="C:elongin complex"/>
    <property type="evidence" value="ECO:0007669"/>
    <property type="project" value="InterPro"/>
</dbReference>
<dbReference type="SMART" id="SM00509">
    <property type="entry name" value="TFS2N"/>
    <property type="match status" value="1"/>
</dbReference>
<dbReference type="Gene3D" id="6.10.250.3180">
    <property type="match status" value="1"/>
</dbReference>
<feature type="compositionally biased region" description="Basic and acidic residues" evidence="4">
    <location>
        <begin position="255"/>
        <end position="268"/>
    </location>
</feature>
<dbReference type="CDD" id="cd00183">
    <property type="entry name" value="TFIIS_I"/>
    <property type="match status" value="1"/>
</dbReference>
<feature type="compositionally biased region" description="Basic and acidic residues" evidence="4">
    <location>
        <begin position="565"/>
        <end position="574"/>
    </location>
</feature>
<keyword evidence="7" id="KW-1185">Reference proteome</keyword>
<reference evidence="6" key="1">
    <citation type="submission" date="2022-02" db="EMBL/GenBank/DDBJ databases">
        <title>Atlantic sturgeon de novo genome assembly.</title>
        <authorList>
            <person name="Stock M."/>
            <person name="Klopp C."/>
            <person name="Guiguen Y."/>
            <person name="Cabau C."/>
            <person name="Parinello H."/>
            <person name="Santidrian Yebra-Pimentel E."/>
            <person name="Kuhl H."/>
            <person name="Dirks R.P."/>
            <person name="Guessner J."/>
            <person name="Wuertz S."/>
            <person name="Du K."/>
            <person name="Schartl M."/>
        </authorList>
    </citation>
    <scope>NUCLEOTIDE SEQUENCE</scope>
    <source>
        <strain evidence="6">STURGEONOMICS-FGT-2020</strain>
        <tissue evidence="6">Whole blood</tissue>
    </source>
</reference>
<comment type="subcellular location">
    <subcellularLocation>
        <location evidence="1 3">Nucleus</location>
    </subcellularLocation>
</comment>
<dbReference type="InterPro" id="IPR035441">
    <property type="entry name" value="TFIIS/LEDGF_dom_sf"/>
</dbReference>
<feature type="compositionally biased region" description="Polar residues" evidence="4">
    <location>
        <begin position="141"/>
        <end position="152"/>
    </location>
</feature>
<dbReference type="PROSITE" id="PS51319">
    <property type="entry name" value="TFIIS_N"/>
    <property type="match status" value="1"/>
</dbReference>
<comment type="caution">
    <text evidence="6">The sequence shown here is derived from an EMBL/GenBank/DDBJ whole genome shotgun (WGS) entry which is preliminary data.</text>
</comment>
<feature type="region of interest" description="Disordered" evidence="4">
    <location>
        <begin position="79"/>
        <end position="286"/>
    </location>
</feature>
<feature type="region of interest" description="Disordered" evidence="4">
    <location>
        <begin position="560"/>
        <end position="632"/>
    </location>
</feature>
<feature type="compositionally biased region" description="Basic and acidic residues" evidence="4">
    <location>
        <begin position="201"/>
        <end position="221"/>
    </location>
</feature>
<dbReference type="GO" id="GO:0006368">
    <property type="term" value="P:transcription elongation by RNA polymerase II"/>
    <property type="evidence" value="ECO:0007669"/>
    <property type="project" value="InterPro"/>
</dbReference>
<evidence type="ECO:0000256" key="4">
    <source>
        <dbReference type="SAM" id="MobiDB-lite"/>
    </source>
</evidence>
<name>A0AAD8LML1_ACIOX</name>
<feature type="region of interest" description="Disordered" evidence="4">
    <location>
        <begin position="323"/>
        <end position="371"/>
    </location>
</feature>
<feature type="compositionally biased region" description="Basic and acidic residues" evidence="4">
    <location>
        <begin position="340"/>
        <end position="371"/>
    </location>
</feature>
<keyword evidence="2 3" id="KW-0539">Nucleus</keyword>
<organism evidence="6 7">
    <name type="scientific">Acipenser oxyrinchus oxyrinchus</name>
    <dbReference type="NCBI Taxonomy" id="40147"/>
    <lineage>
        <taxon>Eukaryota</taxon>
        <taxon>Metazoa</taxon>
        <taxon>Chordata</taxon>
        <taxon>Craniata</taxon>
        <taxon>Vertebrata</taxon>
        <taxon>Euteleostomi</taxon>
        <taxon>Actinopterygii</taxon>
        <taxon>Chondrostei</taxon>
        <taxon>Acipenseriformes</taxon>
        <taxon>Acipenseridae</taxon>
        <taxon>Acipenser</taxon>
    </lineage>
</organism>
<dbReference type="SUPFAM" id="SSF47676">
    <property type="entry name" value="Conserved domain common to transcription factors TFIIS, elongin A, CRSP70"/>
    <property type="match status" value="1"/>
</dbReference>
<accession>A0AAD8LML1</accession>
<dbReference type="InterPro" id="IPR017923">
    <property type="entry name" value="TFIIS_N"/>
</dbReference>
<dbReference type="PANTHER" id="PTHR15141:SF49">
    <property type="entry name" value="TFIIS N-TERMINAL DOMAIN-CONTAINING PROTEIN"/>
    <property type="match status" value="1"/>
</dbReference>
<evidence type="ECO:0000256" key="1">
    <source>
        <dbReference type="ARBA" id="ARBA00004123"/>
    </source>
</evidence>
<feature type="compositionally biased region" description="Polar residues" evidence="4">
    <location>
        <begin position="222"/>
        <end position="231"/>
    </location>
</feature>
<feature type="compositionally biased region" description="Basic and acidic residues" evidence="4">
    <location>
        <begin position="153"/>
        <end position="167"/>
    </location>
</feature>
<dbReference type="InterPro" id="IPR003617">
    <property type="entry name" value="TFIIS/CRSP70_N_sub"/>
</dbReference>
<dbReference type="InterPro" id="IPR010684">
    <property type="entry name" value="RNA_pol_II_trans_fac_SIII_A"/>
</dbReference>
<evidence type="ECO:0000313" key="6">
    <source>
        <dbReference type="EMBL" id="KAK1170906.1"/>
    </source>
</evidence>
<feature type="domain" description="TFIIS N-terminal" evidence="5">
    <location>
        <begin position="1"/>
        <end position="79"/>
    </location>
</feature>
<dbReference type="Pfam" id="PF06881">
    <property type="entry name" value="Elongin_A"/>
    <property type="match status" value="1"/>
</dbReference>
<evidence type="ECO:0000259" key="5">
    <source>
        <dbReference type="PROSITE" id="PS51319"/>
    </source>
</evidence>
<evidence type="ECO:0000313" key="7">
    <source>
        <dbReference type="Proteomes" id="UP001230051"/>
    </source>
</evidence>
<evidence type="ECO:0000256" key="2">
    <source>
        <dbReference type="ARBA" id="ARBA00023242"/>
    </source>
</evidence>
<dbReference type="Gene3D" id="1.20.930.10">
    <property type="entry name" value="Conserved domain common to transcription factors TFIIS, elongin A, CRSP70"/>
    <property type="match status" value="1"/>
</dbReference>
<feature type="compositionally biased region" description="Polar residues" evidence="4">
    <location>
        <begin position="608"/>
        <end position="617"/>
    </location>
</feature>
<evidence type="ECO:0000256" key="3">
    <source>
        <dbReference type="PROSITE-ProRule" id="PRU00649"/>
    </source>
</evidence>
<dbReference type="InterPro" id="IPR051870">
    <property type="entry name" value="Elongin-A_domain"/>
</dbReference>
<dbReference type="PANTHER" id="PTHR15141">
    <property type="entry name" value="TRANSCRIPTION ELONGATION FACTOR B POLYPEPTIDE 3"/>
    <property type="match status" value="1"/>
</dbReference>
<dbReference type="Pfam" id="PF08711">
    <property type="entry name" value="Med26"/>
    <property type="match status" value="1"/>
</dbReference>
<dbReference type="AlphaFoldDB" id="A0AAD8LML1"/>
<proteinExistence type="predicted"/>
<dbReference type="EMBL" id="JAGXEW010000006">
    <property type="protein sequence ID" value="KAK1170906.1"/>
    <property type="molecule type" value="Genomic_DNA"/>
</dbReference>
<gene>
    <name evidence="6" type="primary">Eloa</name>
    <name evidence="6" type="ORF">AOXY_G7855</name>
</gene>